<reference evidence="2 3" key="1">
    <citation type="submission" date="2023-09" db="EMBL/GenBank/DDBJ databases">
        <authorList>
            <person name="Rey-Velasco X."/>
        </authorList>
    </citation>
    <scope>NUCLEOTIDE SEQUENCE [LARGE SCALE GENOMIC DNA]</scope>
    <source>
        <strain evidence="2 3">W409</strain>
    </source>
</reference>
<dbReference type="EMBL" id="JAVRIE010000001">
    <property type="protein sequence ID" value="MDT0581392.1"/>
    <property type="molecule type" value="Genomic_DNA"/>
</dbReference>
<accession>A0AAW8QZL6</accession>
<comment type="caution">
    <text evidence="2">The sequence shown here is derived from an EMBL/GenBank/DDBJ whole genome shotgun (WGS) entry which is preliminary data.</text>
</comment>
<evidence type="ECO:0000256" key="1">
    <source>
        <dbReference type="SAM" id="MobiDB-lite"/>
    </source>
</evidence>
<dbReference type="Proteomes" id="UP001249020">
    <property type="component" value="Unassembled WGS sequence"/>
</dbReference>
<evidence type="ECO:0000313" key="2">
    <source>
        <dbReference type="EMBL" id="MDT0581392.1"/>
    </source>
</evidence>
<evidence type="ECO:0008006" key="4">
    <source>
        <dbReference type="Google" id="ProtNLM"/>
    </source>
</evidence>
<evidence type="ECO:0000313" key="3">
    <source>
        <dbReference type="Proteomes" id="UP001249020"/>
    </source>
</evidence>
<keyword evidence="3" id="KW-1185">Reference proteome</keyword>
<protein>
    <recommendedName>
        <fullName evidence="4">Lipoprotein</fullName>
    </recommendedName>
</protein>
<proteinExistence type="predicted"/>
<dbReference type="AlphaFoldDB" id="A0AAW8QZL6"/>
<sequence>MIKSTPFVVAIAITLSACGGSSNDGQSSGRSPLPPPEMTESVGSIDPILTVNNVELYGDQSFSEGGSYGFAVITNDGSRINSVNWEQTAGPSLSILATQSRTIGFDVPVAGDYAIDVTVNTTSGTQALSYDFTAASAEVANANIRLDHTVTERGKVSIRVGSLSHDISTATVEWNQLAGSAVLNMAVGESQANLLTFDIPTVNRDEILQFEAQVSFADGSEATDLTFITIADAIISDDAYFPSNNIITTQDIRAFNPDSPYKSALESCVYTNTLSSTCTFGTLPLLGQQTDTPSIQDVLDRTLVSHDWMGERFKQYLEQSLAGPDMLQLLRGVTAVVISYDVRPSFYLTATGAIYLDADNFWVTPEERDTLNEAPDYRSGFSSDLSFRIFWRYVKDNEAYMPGRQYPIAARESRSFDVLEADISWLMYHELAHANDFFPYTVWSTLRDSDDPRSYFNNNGAKSDEMIANFPLASSQMKGLAQVSFAGDTASATQRNYAADDIQSFFSPDSASSYYSYLNEREDYATLFERFMMQYRLGASADLGILNTVNNNNLLVTWGQRDRFNDPKVQARARYTVSQILPQIGNIRDIQDNELPAPLLLRSGIGWFDNIDLSELGENAIQIPLRPEETSILEAQDLHKGRPTLE</sequence>
<name>A0AAW8QZL6_9ALTE</name>
<dbReference type="PROSITE" id="PS51257">
    <property type="entry name" value="PROKAR_LIPOPROTEIN"/>
    <property type="match status" value="1"/>
</dbReference>
<dbReference type="RefSeq" id="WP_311360195.1">
    <property type="nucleotide sequence ID" value="NZ_JAVRIE010000001.1"/>
</dbReference>
<organism evidence="2 3">
    <name type="scientific">Brumicola blandensis</name>
    <dbReference type="NCBI Taxonomy" id="3075611"/>
    <lineage>
        <taxon>Bacteria</taxon>
        <taxon>Pseudomonadati</taxon>
        <taxon>Pseudomonadota</taxon>
        <taxon>Gammaproteobacteria</taxon>
        <taxon>Alteromonadales</taxon>
        <taxon>Alteromonadaceae</taxon>
        <taxon>Brumicola</taxon>
    </lineage>
</organism>
<feature type="region of interest" description="Disordered" evidence="1">
    <location>
        <begin position="19"/>
        <end position="41"/>
    </location>
</feature>
<gene>
    <name evidence="2" type="ORF">RM544_02485</name>
</gene>
<feature type="compositionally biased region" description="Polar residues" evidence="1">
    <location>
        <begin position="19"/>
        <end position="30"/>
    </location>
</feature>